<sequence>MSVMPPRNARPCPTPAPADASSSIGSEACCAAHNSKARPLASTSKPPICRCRVLRPVPSNCAPMELSSIRVTAPPAISRLVVRVSSTTIVGTSARNRPNTENARKLAAPLCANVRSMGRGMDGRRRRHAALAPESGKRIIQKSTGSSNTMPAR</sequence>
<evidence type="ECO:0000313" key="2">
    <source>
        <dbReference type="EMBL" id="MPN58134.1"/>
    </source>
</evidence>
<comment type="caution">
    <text evidence="2">The sequence shown here is derived from an EMBL/GenBank/DDBJ whole genome shotgun (WGS) entry which is preliminary data.</text>
</comment>
<accession>A0A645JCK8</accession>
<reference evidence="2" key="1">
    <citation type="submission" date="2019-08" db="EMBL/GenBank/DDBJ databases">
        <authorList>
            <person name="Kucharzyk K."/>
            <person name="Murdoch R.W."/>
            <person name="Higgins S."/>
            <person name="Loffler F."/>
        </authorList>
    </citation>
    <scope>NUCLEOTIDE SEQUENCE</scope>
</reference>
<feature type="region of interest" description="Disordered" evidence="1">
    <location>
        <begin position="117"/>
        <end position="153"/>
    </location>
</feature>
<proteinExistence type="predicted"/>
<evidence type="ECO:0000256" key="1">
    <source>
        <dbReference type="SAM" id="MobiDB-lite"/>
    </source>
</evidence>
<gene>
    <name evidence="2" type="ORF">SDC9_205835</name>
</gene>
<dbReference type="EMBL" id="VSSQ01130502">
    <property type="protein sequence ID" value="MPN58134.1"/>
    <property type="molecule type" value="Genomic_DNA"/>
</dbReference>
<feature type="region of interest" description="Disordered" evidence="1">
    <location>
        <begin position="1"/>
        <end position="23"/>
    </location>
</feature>
<feature type="compositionally biased region" description="Polar residues" evidence="1">
    <location>
        <begin position="141"/>
        <end position="153"/>
    </location>
</feature>
<name>A0A645JCK8_9ZZZZ</name>
<protein>
    <submittedName>
        <fullName evidence="2">Uncharacterized protein</fullName>
    </submittedName>
</protein>
<organism evidence="2">
    <name type="scientific">bioreactor metagenome</name>
    <dbReference type="NCBI Taxonomy" id="1076179"/>
    <lineage>
        <taxon>unclassified sequences</taxon>
        <taxon>metagenomes</taxon>
        <taxon>ecological metagenomes</taxon>
    </lineage>
</organism>
<dbReference type="AlphaFoldDB" id="A0A645JCK8"/>